<organism evidence="4 5">
    <name type="scientific">Lujinxingia vulgaris</name>
    <dbReference type="NCBI Taxonomy" id="2600176"/>
    <lineage>
        <taxon>Bacteria</taxon>
        <taxon>Deltaproteobacteria</taxon>
        <taxon>Bradymonadales</taxon>
        <taxon>Lujinxingiaceae</taxon>
        <taxon>Lujinxingia</taxon>
    </lineage>
</organism>
<dbReference type="Proteomes" id="UP000321412">
    <property type="component" value="Unassembled WGS sequence"/>
</dbReference>
<evidence type="ECO:0000313" key="4">
    <source>
        <dbReference type="EMBL" id="TXD38156.1"/>
    </source>
</evidence>
<feature type="domain" description="Peptidase C14 caspase" evidence="3">
    <location>
        <begin position="241"/>
        <end position="477"/>
    </location>
</feature>
<reference evidence="4 5" key="1">
    <citation type="submission" date="2019-08" db="EMBL/GenBank/DDBJ databases">
        <title>Bradymonadales sp. TMQ4.</title>
        <authorList>
            <person name="Liang Q."/>
        </authorList>
    </citation>
    <scope>NUCLEOTIDE SEQUENCE [LARGE SCALE GENOMIC DNA]</scope>
    <source>
        <strain evidence="4 5">TMQ4</strain>
    </source>
</reference>
<evidence type="ECO:0000259" key="3">
    <source>
        <dbReference type="Pfam" id="PF00656"/>
    </source>
</evidence>
<keyword evidence="2" id="KW-0732">Signal</keyword>
<dbReference type="EMBL" id="VOSM01000002">
    <property type="protein sequence ID" value="TXD38156.1"/>
    <property type="molecule type" value="Genomic_DNA"/>
</dbReference>
<dbReference type="InterPro" id="IPR011989">
    <property type="entry name" value="ARM-like"/>
</dbReference>
<dbReference type="InterPro" id="IPR018247">
    <property type="entry name" value="EF_Hand_1_Ca_BS"/>
</dbReference>
<dbReference type="Pfam" id="PF13646">
    <property type="entry name" value="HEAT_2"/>
    <property type="match status" value="1"/>
</dbReference>
<dbReference type="SUPFAM" id="SSF48371">
    <property type="entry name" value="ARM repeat"/>
    <property type="match status" value="1"/>
</dbReference>
<comment type="caution">
    <text evidence="4">The sequence shown here is derived from an EMBL/GenBank/DDBJ whole genome shotgun (WGS) entry which is preliminary data.</text>
</comment>
<dbReference type="PROSITE" id="PS51257">
    <property type="entry name" value="PROKAR_LIPOPROTEIN"/>
    <property type="match status" value="1"/>
</dbReference>
<evidence type="ECO:0000256" key="2">
    <source>
        <dbReference type="SAM" id="SignalP"/>
    </source>
</evidence>
<dbReference type="GO" id="GO:0004197">
    <property type="term" value="F:cysteine-type endopeptidase activity"/>
    <property type="evidence" value="ECO:0007669"/>
    <property type="project" value="InterPro"/>
</dbReference>
<proteinExistence type="predicted"/>
<name>A0A5C6X9W2_9DELT</name>
<dbReference type="InterPro" id="IPR016024">
    <property type="entry name" value="ARM-type_fold"/>
</dbReference>
<dbReference type="PROSITE" id="PS50176">
    <property type="entry name" value="ARM_REPEAT"/>
    <property type="match status" value="1"/>
</dbReference>
<gene>
    <name evidence="4" type="ORF">FRC98_04455</name>
</gene>
<dbReference type="AlphaFoldDB" id="A0A5C6X9W2"/>
<dbReference type="GO" id="GO:0006508">
    <property type="term" value="P:proteolysis"/>
    <property type="evidence" value="ECO:0007669"/>
    <property type="project" value="InterPro"/>
</dbReference>
<dbReference type="Pfam" id="PF00656">
    <property type="entry name" value="Peptidase_C14"/>
    <property type="match status" value="1"/>
</dbReference>
<dbReference type="SUPFAM" id="SSF52129">
    <property type="entry name" value="Caspase-like"/>
    <property type="match status" value="1"/>
</dbReference>
<dbReference type="Gene3D" id="1.25.10.10">
    <property type="entry name" value="Leucine-rich Repeat Variant"/>
    <property type="match status" value="1"/>
</dbReference>
<dbReference type="OrthoDB" id="9759662at2"/>
<keyword evidence="5" id="KW-1185">Reference proteome</keyword>
<dbReference type="InterPro" id="IPR011600">
    <property type="entry name" value="Pept_C14_caspase"/>
</dbReference>
<evidence type="ECO:0000313" key="5">
    <source>
        <dbReference type="Proteomes" id="UP000321412"/>
    </source>
</evidence>
<dbReference type="Gene3D" id="3.40.50.1460">
    <property type="match status" value="1"/>
</dbReference>
<sequence length="497" mass="52601">MKPSSRMFTGLALGAGLSIALSACTPWHAKQGFEDRQALYTPEGQARMVELVKAGGPDGQYAAYYLVNADAETIAPVMPELIRLYASECRVEEGISEGDDDWVHDNTCDALVNTATKVGAASVPELAKVNPYAASLGLGALGSEGAAGLPTLVSALGSEFPTVRRAAIDALRNIAVPEARVLLALENVSQNDANDQVRDAAARALLSLNAQREAQQPDSPTTQPERPGNDAPAVVARPDDIALVIGVEDYRGGLPSSTGARADARAFADLAETHLGLPRRNIITLLDDQATRSSLEAYFQEWLPKNAKSSGRVYVFFAGHGAPDPQTGDAYLVPWDGDPRFINRQGMGIDALTSQLRELTASEVIVMLDACFSGSGGRSVLAEGTRPLVPVKDLEVAPRDDQPARFALLSAAAADEVTGTMSGTGHGLFSYFLIEGLSGQADANGDGVVELGEVSTYVASNVPDEARRDNRDQTPTAHFEPQSIARMPVVTFETEAP</sequence>
<dbReference type="InterPro" id="IPR029030">
    <property type="entry name" value="Caspase-like_dom_sf"/>
</dbReference>
<dbReference type="RefSeq" id="WP_146980098.1">
    <property type="nucleotide sequence ID" value="NZ_VOSM01000002.1"/>
</dbReference>
<protein>
    <recommendedName>
        <fullName evidence="3">Peptidase C14 caspase domain-containing protein</fullName>
    </recommendedName>
</protein>
<dbReference type="InterPro" id="IPR000225">
    <property type="entry name" value="Armadillo"/>
</dbReference>
<dbReference type="PROSITE" id="PS00018">
    <property type="entry name" value="EF_HAND_1"/>
    <property type="match status" value="1"/>
</dbReference>
<feature type="signal peptide" evidence="2">
    <location>
        <begin position="1"/>
        <end position="29"/>
    </location>
</feature>
<feature type="compositionally biased region" description="Polar residues" evidence="1">
    <location>
        <begin position="210"/>
        <end position="224"/>
    </location>
</feature>
<feature type="region of interest" description="Disordered" evidence="1">
    <location>
        <begin position="210"/>
        <end position="234"/>
    </location>
</feature>
<evidence type="ECO:0000256" key="1">
    <source>
        <dbReference type="SAM" id="MobiDB-lite"/>
    </source>
</evidence>
<feature type="chain" id="PRO_5022967860" description="Peptidase C14 caspase domain-containing protein" evidence="2">
    <location>
        <begin position="30"/>
        <end position="497"/>
    </location>
</feature>
<accession>A0A5C6X9W2</accession>